<accession>A0A8K0UL75</accession>
<evidence type="ECO:0000313" key="2">
    <source>
        <dbReference type="EMBL" id="KAH8093973.1"/>
    </source>
</evidence>
<feature type="region of interest" description="Disordered" evidence="1">
    <location>
        <begin position="653"/>
        <end position="676"/>
    </location>
</feature>
<feature type="compositionally biased region" description="Pro residues" evidence="1">
    <location>
        <begin position="742"/>
        <end position="752"/>
    </location>
</feature>
<dbReference type="Proteomes" id="UP000813824">
    <property type="component" value="Unassembled WGS sequence"/>
</dbReference>
<comment type="caution">
    <text evidence="2">The sequence shown here is derived from an EMBL/GenBank/DDBJ whole genome shotgun (WGS) entry which is preliminary data.</text>
</comment>
<keyword evidence="3" id="KW-1185">Reference proteome</keyword>
<sequence length="770" mass="81476">MLKLFVWGGELLRRASRILAGLGQATTGLIHSFKTICKKASTILDFKKVKTSSNVLGGDWSGATLEDGLGSTDREGMRSYSDRLQAFKLTAAGVIGQMARREATTHKECMEDDFGSLPSLRSLSSSGESLEDDSVGSSDTSCSQPDMTMDASEELGGKSDSLEGHYQSNEIDQSQSEARTPHFPSEPGVAGTTPKLYGLSSGGRLQSRVTQEVWSHPASGRRRSVNPASTWDKRGSTALVADDDKSSARIQQFDLQIPLSHPLSFNSPNTNQDLIQRNGRISEQVHKRDKLRTGPEQQVQPLHPDDVHFMTDMHEITLLQHGYSPIHADVTTAVTVPLTPLPLDLTLAAALQTRRRDHPPDLWTCPVPSHSEGDLEGANDAYMASFGLVLAGDTGGGPPATTVPLTALPLDLPRALAFGGALGASKRRRLGSSSLVTPAVDLQPQPSPSLPCLWTSPVPSHSEGHLERANDANMASPSLPYLWTSPVPSHYMASFGLLLAGDTRCGPPATRPSSPLPLDLPHALGFGGGLGASRRTSFWLLLAGDTRGGPPDTPPSPSPHSLTSDLPLALAFGGGLSSLVTPAADLQPRGRHRPPHCLPLDLACALAFGGGLSSPSPSPPLPTSGPPPCPRVWRGTWSEQHDASMASFWLLLAGDTRGGPPDTPPSPSPHSLTSDLPLALAFGGGLSSLVTPAADLQTRRRHRPLTPSPLTSPVPSHSEGDSERANDGDTSNDGDTCGGPLTTPPSPSPSPPYLWTCPVPSRLEGDSPRW</sequence>
<evidence type="ECO:0000256" key="1">
    <source>
        <dbReference type="SAM" id="MobiDB-lite"/>
    </source>
</evidence>
<feature type="compositionally biased region" description="Low complexity" evidence="1">
    <location>
        <begin position="115"/>
        <end position="128"/>
    </location>
</feature>
<feature type="compositionally biased region" description="Basic and acidic residues" evidence="1">
    <location>
        <begin position="718"/>
        <end position="727"/>
    </location>
</feature>
<proteinExistence type="predicted"/>
<feature type="region of interest" description="Disordered" evidence="1">
    <location>
        <begin position="613"/>
        <end position="632"/>
    </location>
</feature>
<reference evidence="2" key="1">
    <citation type="journal article" date="2021" name="New Phytol.">
        <title>Evolutionary innovations through gain and loss of genes in the ectomycorrhizal Boletales.</title>
        <authorList>
            <person name="Wu G."/>
            <person name="Miyauchi S."/>
            <person name="Morin E."/>
            <person name="Kuo A."/>
            <person name="Drula E."/>
            <person name="Varga T."/>
            <person name="Kohler A."/>
            <person name="Feng B."/>
            <person name="Cao Y."/>
            <person name="Lipzen A."/>
            <person name="Daum C."/>
            <person name="Hundley H."/>
            <person name="Pangilinan J."/>
            <person name="Johnson J."/>
            <person name="Barry K."/>
            <person name="LaButti K."/>
            <person name="Ng V."/>
            <person name="Ahrendt S."/>
            <person name="Min B."/>
            <person name="Choi I.G."/>
            <person name="Park H."/>
            <person name="Plett J.M."/>
            <person name="Magnuson J."/>
            <person name="Spatafora J.W."/>
            <person name="Nagy L.G."/>
            <person name="Henrissat B."/>
            <person name="Grigoriev I.V."/>
            <person name="Yang Z.L."/>
            <person name="Xu J."/>
            <person name="Martin F.M."/>
        </authorList>
    </citation>
    <scope>NUCLEOTIDE SEQUENCE</scope>
    <source>
        <strain evidence="2">KKN 215</strain>
    </source>
</reference>
<dbReference type="EMBL" id="JAEVFJ010000027">
    <property type="protein sequence ID" value="KAH8093973.1"/>
    <property type="molecule type" value="Genomic_DNA"/>
</dbReference>
<feature type="region of interest" description="Disordered" evidence="1">
    <location>
        <begin position="103"/>
        <end position="193"/>
    </location>
</feature>
<name>A0A8K0UL75_9AGAR</name>
<evidence type="ECO:0000313" key="3">
    <source>
        <dbReference type="Proteomes" id="UP000813824"/>
    </source>
</evidence>
<dbReference type="PRINTS" id="PR01217">
    <property type="entry name" value="PRICHEXTENSN"/>
</dbReference>
<protein>
    <submittedName>
        <fullName evidence="2">Uncharacterized protein</fullName>
    </submittedName>
</protein>
<dbReference type="AlphaFoldDB" id="A0A8K0UL75"/>
<organism evidence="2 3">
    <name type="scientific">Cristinia sonorae</name>
    <dbReference type="NCBI Taxonomy" id="1940300"/>
    <lineage>
        <taxon>Eukaryota</taxon>
        <taxon>Fungi</taxon>
        <taxon>Dikarya</taxon>
        <taxon>Basidiomycota</taxon>
        <taxon>Agaricomycotina</taxon>
        <taxon>Agaricomycetes</taxon>
        <taxon>Agaricomycetidae</taxon>
        <taxon>Agaricales</taxon>
        <taxon>Pleurotineae</taxon>
        <taxon>Stephanosporaceae</taxon>
        <taxon>Cristinia</taxon>
    </lineage>
</organism>
<gene>
    <name evidence="2" type="ORF">BXZ70DRAFT_1010295</name>
</gene>
<feature type="region of interest" description="Disordered" evidence="1">
    <location>
        <begin position="695"/>
        <end position="770"/>
    </location>
</feature>
<feature type="compositionally biased region" description="Pro residues" evidence="1">
    <location>
        <begin position="616"/>
        <end position="630"/>
    </location>
</feature>
<feature type="compositionally biased region" description="Polar residues" evidence="1">
    <location>
        <begin position="166"/>
        <end position="178"/>
    </location>
</feature>